<dbReference type="InterPro" id="IPR002937">
    <property type="entry name" value="Amino_oxidase"/>
</dbReference>
<name>A0AB34IIK7_PRYPA</name>
<dbReference type="Pfam" id="PF01593">
    <property type="entry name" value="Amino_oxidase"/>
    <property type="match status" value="1"/>
</dbReference>
<gene>
    <name evidence="2" type="ORF">AB1Y20_013407</name>
</gene>
<feature type="domain" description="Amine oxidase" evidence="1">
    <location>
        <begin position="51"/>
        <end position="541"/>
    </location>
</feature>
<evidence type="ECO:0000259" key="1">
    <source>
        <dbReference type="Pfam" id="PF01593"/>
    </source>
</evidence>
<reference evidence="2 3" key="1">
    <citation type="journal article" date="2024" name="Science">
        <title>Giant polyketide synthase enzymes in the biosynthesis of giant marine polyether toxins.</title>
        <authorList>
            <person name="Fallon T.R."/>
            <person name="Shende V.V."/>
            <person name="Wierzbicki I.H."/>
            <person name="Pendleton A.L."/>
            <person name="Watervoot N.F."/>
            <person name="Auber R.P."/>
            <person name="Gonzalez D.J."/>
            <person name="Wisecaver J.H."/>
            <person name="Moore B.S."/>
        </authorList>
    </citation>
    <scope>NUCLEOTIDE SEQUENCE [LARGE SCALE GENOMIC DNA]</scope>
    <source>
        <strain evidence="2 3">12B1</strain>
    </source>
</reference>
<dbReference type="InterPro" id="IPR036188">
    <property type="entry name" value="FAD/NAD-bd_sf"/>
</dbReference>
<dbReference type="Proteomes" id="UP001515480">
    <property type="component" value="Unassembled WGS sequence"/>
</dbReference>
<evidence type="ECO:0000313" key="3">
    <source>
        <dbReference type="Proteomes" id="UP001515480"/>
    </source>
</evidence>
<evidence type="ECO:0000313" key="2">
    <source>
        <dbReference type="EMBL" id="KAL1498883.1"/>
    </source>
</evidence>
<protein>
    <recommendedName>
        <fullName evidence="1">Amine oxidase domain-containing protein</fullName>
    </recommendedName>
</protein>
<dbReference type="GO" id="GO:0016116">
    <property type="term" value="P:carotenoid metabolic process"/>
    <property type="evidence" value="ECO:0007669"/>
    <property type="project" value="InterPro"/>
</dbReference>
<dbReference type="Gene3D" id="3.50.50.60">
    <property type="entry name" value="FAD/NAD(P)-binding domain"/>
    <property type="match status" value="2"/>
</dbReference>
<dbReference type="InterPro" id="IPR045892">
    <property type="entry name" value="CrtISO-like"/>
</dbReference>
<comment type="caution">
    <text evidence="2">The sequence shown here is derived from an EMBL/GenBank/DDBJ whole genome shotgun (WGS) entry which is preliminary data.</text>
</comment>
<accession>A0AB34IIK7</accession>
<keyword evidence="3" id="KW-1185">Reference proteome</keyword>
<proteinExistence type="predicted"/>
<dbReference type="PANTHER" id="PTHR46313">
    <property type="match status" value="1"/>
</dbReference>
<dbReference type="GO" id="GO:0016491">
    <property type="term" value="F:oxidoreductase activity"/>
    <property type="evidence" value="ECO:0007669"/>
    <property type="project" value="InterPro"/>
</dbReference>
<organism evidence="2 3">
    <name type="scientific">Prymnesium parvum</name>
    <name type="common">Toxic golden alga</name>
    <dbReference type="NCBI Taxonomy" id="97485"/>
    <lineage>
        <taxon>Eukaryota</taxon>
        <taxon>Haptista</taxon>
        <taxon>Haptophyta</taxon>
        <taxon>Prymnesiophyceae</taxon>
        <taxon>Prymnesiales</taxon>
        <taxon>Prymnesiaceae</taxon>
        <taxon>Prymnesium</taxon>
    </lineage>
</organism>
<dbReference type="EMBL" id="JBGBPQ010000026">
    <property type="protein sequence ID" value="KAL1498883.1"/>
    <property type="molecule type" value="Genomic_DNA"/>
</dbReference>
<dbReference type="PANTHER" id="PTHR46313:SF3">
    <property type="entry name" value="PROLYCOPENE ISOMERASE, CHLOROPLASTIC"/>
    <property type="match status" value="1"/>
</dbReference>
<dbReference type="SUPFAM" id="SSF51905">
    <property type="entry name" value="FAD/NAD(P)-binding domain"/>
    <property type="match status" value="1"/>
</dbReference>
<dbReference type="AlphaFoldDB" id="A0AB34IIK7"/>
<sequence>MLPSLLAAAFLPRAPPPPSRLAAPHAHRAAHPPTLSAAPPEVDVVVVGAGIGGLSCAALLSKHGQRVLLCEAHDAAGGCAHSFTRRGYTFDSGPSLWSGCAAPSANPLRQVLDAIDESPAWAQYDGWCMYTEDGAFYARCGDEEAFKATLVRLGGEAAAAEWRRLRLFVAPLAKAVLALPPIALRADLAAAGLALPWLPRLADPTLGLRARLLSGPWSRVLKAAGCSNVFLKRWFDFLAFAFSGLPSEGTVAAAMVYMMSDLYADGAKMDYPIGGSGAVVDALVRGIEKFGGQVMLRTPVERIEMEGGRAVGVRTAAGQSIRCRHVVSNAPVWATAKLLPEEVRRELLGGRSAVDESIPPTPSFIHLHLGIRAEGLSEQALASIHHIVVPSWDRLMEPQSTVFVSIPSLIDPSLAPEGRHVIHAYLPATEPYALWEGVDRSSSEYAELKRERSNCLYAAIERFIPDIRDRVEVELIGSPLTHERFLNRFKGTYGPELVAGTDNFPGARTPVPGLLCCGDSTWPGIGVPAVAGSGMAAAHAIASPAQQQKLLEEMKRRNVLIPAPYSLGE</sequence>